<keyword evidence="10" id="KW-1185">Reference proteome</keyword>
<evidence type="ECO:0000256" key="5">
    <source>
        <dbReference type="ARBA" id="ARBA00022692"/>
    </source>
</evidence>
<evidence type="ECO:0000256" key="6">
    <source>
        <dbReference type="ARBA" id="ARBA00022989"/>
    </source>
</evidence>
<feature type="transmembrane region" description="Helical" evidence="8">
    <location>
        <begin position="56"/>
        <end position="73"/>
    </location>
</feature>
<keyword evidence="6 8" id="KW-1133">Transmembrane helix</keyword>
<dbReference type="RefSeq" id="WP_246081295.1">
    <property type="nucleotide sequence ID" value="NZ_VFOM01000001.1"/>
</dbReference>
<dbReference type="Proteomes" id="UP000317998">
    <property type="component" value="Unassembled WGS sequence"/>
</dbReference>
<accession>A0A542YH30</accession>
<sequence>MIFGRSKPTSSAIERARIEEAVPPGMRIAGAWSWRILVIAGVVALLIFLIMELRVIVIPLMVSILVSALLVPFSHFLQRHGWPKWLAIVTALVATIAVITGLVWLIIWQVRAGLPELQAQSLEAWDEFKQFLLDSPLHLTDAQISQYGMQLWETVQRDSAVWISGAASIGSSAGHLIAGLFLVIFASIIILIDGKGIWAWIVRIFPRRARAAVDGSGRAGWGTLTEFVKVQIFVAAIDAVGIGLGAAILQLPLVIPIAVAVFLGSFVPIVGAVLTGALAVFVALVFKDVVIAIIMLAIVLLVQQVESHILQPLIMGNAVKVHPLAVVFAVAGGGYLAGIPGALFAVPVVATLNTMISYIARGRWRADASPGLPAIVKARRGSSPAASSPASESVFDD</sequence>
<feature type="transmembrane region" description="Helical" evidence="8">
    <location>
        <begin position="85"/>
        <end position="107"/>
    </location>
</feature>
<keyword evidence="5 8" id="KW-0812">Transmembrane</keyword>
<evidence type="ECO:0000256" key="4">
    <source>
        <dbReference type="ARBA" id="ARBA00022475"/>
    </source>
</evidence>
<evidence type="ECO:0000313" key="10">
    <source>
        <dbReference type="Proteomes" id="UP000317998"/>
    </source>
</evidence>
<dbReference type="InterPro" id="IPR002549">
    <property type="entry name" value="AI-2E-like"/>
</dbReference>
<dbReference type="PANTHER" id="PTHR21716:SF53">
    <property type="entry name" value="PERMEASE PERM-RELATED"/>
    <property type="match status" value="1"/>
</dbReference>
<evidence type="ECO:0000313" key="9">
    <source>
        <dbReference type="EMBL" id="TQL47284.1"/>
    </source>
</evidence>
<comment type="subcellular location">
    <subcellularLocation>
        <location evidence="1">Cell membrane</location>
        <topology evidence="1">Multi-pass membrane protein</topology>
    </subcellularLocation>
</comment>
<keyword evidence="4" id="KW-1003">Cell membrane</keyword>
<dbReference type="PANTHER" id="PTHR21716">
    <property type="entry name" value="TRANSMEMBRANE PROTEIN"/>
    <property type="match status" value="1"/>
</dbReference>
<feature type="transmembrane region" description="Helical" evidence="8">
    <location>
        <begin position="32"/>
        <end position="50"/>
    </location>
</feature>
<proteinExistence type="inferred from homology"/>
<dbReference type="AlphaFoldDB" id="A0A542YH30"/>
<evidence type="ECO:0000256" key="8">
    <source>
        <dbReference type="SAM" id="Phobius"/>
    </source>
</evidence>
<feature type="transmembrane region" description="Helical" evidence="8">
    <location>
        <begin position="176"/>
        <end position="201"/>
    </location>
</feature>
<keyword evidence="3" id="KW-0813">Transport</keyword>
<gene>
    <name evidence="9" type="ORF">FB562_0340</name>
</gene>
<protein>
    <submittedName>
        <fullName evidence="9">Putative PurR-regulated permease PerM</fullName>
    </submittedName>
</protein>
<organism evidence="9 10">
    <name type="scientific">Homoserinimonas aerilata</name>
    <dbReference type="NCBI Taxonomy" id="1162970"/>
    <lineage>
        <taxon>Bacteria</taxon>
        <taxon>Bacillati</taxon>
        <taxon>Actinomycetota</taxon>
        <taxon>Actinomycetes</taxon>
        <taxon>Micrococcales</taxon>
        <taxon>Microbacteriaceae</taxon>
        <taxon>Homoserinimonas</taxon>
    </lineage>
</organism>
<comment type="caution">
    <text evidence="9">The sequence shown here is derived from an EMBL/GenBank/DDBJ whole genome shotgun (WGS) entry which is preliminary data.</text>
</comment>
<dbReference type="Pfam" id="PF01594">
    <property type="entry name" value="AI-2E_transport"/>
    <property type="match status" value="1"/>
</dbReference>
<dbReference type="GO" id="GO:0005886">
    <property type="term" value="C:plasma membrane"/>
    <property type="evidence" value="ECO:0007669"/>
    <property type="project" value="UniProtKB-SubCell"/>
</dbReference>
<dbReference type="GO" id="GO:0055085">
    <property type="term" value="P:transmembrane transport"/>
    <property type="evidence" value="ECO:0007669"/>
    <property type="project" value="TreeGrafter"/>
</dbReference>
<evidence type="ECO:0000256" key="2">
    <source>
        <dbReference type="ARBA" id="ARBA00009773"/>
    </source>
</evidence>
<evidence type="ECO:0000256" key="1">
    <source>
        <dbReference type="ARBA" id="ARBA00004651"/>
    </source>
</evidence>
<reference evidence="9 10" key="1">
    <citation type="submission" date="2019-06" db="EMBL/GenBank/DDBJ databases">
        <title>Sequencing the genomes of 1000 actinobacteria strains.</title>
        <authorList>
            <person name="Klenk H.-P."/>
        </authorList>
    </citation>
    <scope>NUCLEOTIDE SEQUENCE [LARGE SCALE GENOMIC DNA]</scope>
    <source>
        <strain evidence="9 10">DSM 26477</strain>
    </source>
</reference>
<feature type="transmembrane region" description="Helical" evidence="8">
    <location>
        <begin position="314"/>
        <end position="336"/>
    </location>
</feature>
<comment type="similarity">
    <text evidence="2">Belongs to the autoinducer-2 exporter (AI-2E) (TC 2.A.86) family.</text>
</comment>
<keyword evidence="7 8" id="KW-0472">Membrane</keyword>
<evidence type="ECO:0000256" key="7">
    <source>
        <dbReference type="ARBA" id="ARBA00023136"/>
    </source>
</evidence>
<evidence type="ECO:0000256" key="3">
    <source>
        <dbReference type="ARBA" id="ARBA00022448"/>
    </source>
</evidence>
<feature type="transmembrane region" description="Helical" evidence="8">
    <location>
        <begin position="269"/>
        <end position="302"/>
    </location>
</feature>
<name>A0A542YH30_9MICO</name>
<dbReference type="EMBL" id="VFOM01000001">
    <property type="protein sequence ID" value="TQL47284.1"/>
    <property type="molecule type" value="Genomic_DNA"/>
</dbReference>